<keyword evidence="1" id="KW-0813">Transport</keyword>
<dbReference type="PANTHER" id="PTHR47143">
    <property type="entry name" value="TRANSIENT RECEPTOR POTENTIAL CATION CHANNEL PROTEIN PAINLESS"/>
    <property type="match status" value="1"/>
</dbReference>
<evidence type="ECO:0000313" key="10">
    <source>
        <dbReference type="Proteomes" id="UP000289323"/>
    </source>
</evidence>
<dbReference type="InterPro" id="IPR052076">
    <property type="entry name" value="TRP_cation_channel"/>
</dbReference>
<keyword evidence="2" id="KW-0716">Sensory transduction</keyword>
<dbReference type="GO" id="GO:0034220">
    <property type="term" value="P:monoatomic ion transmembrane transport"/>
    <property type="evidence" value="ECO:0007669"/>
    <property type="project" value="UniProtKB-KW"/>
</dbReference>
<organism evidence="9 10">
    <name type="scientific">Thermothielavioides terrestris</name>
    <dbReference type="NCBI Taxonomy" id="2587410"/>
    <lineage>
        <taxon>Eukaryota</taxon>
        <taxon>Fungi</taxon>
        <taxon>Dikarya</taxon>
        <taxon>Ascomycota</taxon>
        <taxon>Pezizomycotina</taxon>
        <taxon>Sordariomycetes</taxon>
        <taxon>Sordariomycetidae</taxon>
        <taxon>Sordariales</taxon>
        <taxon>Chaetomiaceae</taxon>
        <taxon>Thermothielavioides</taxon>
    </lineage>
</organism>
<dbReference type="SUPFAM" id="SSF48403">
    <property type="entry name" value="Ankyrin repeat"/>
    <property type="match status" value="1"/>
</dbReference>
<sequence>MRGQLSDSDLNWALGYACDMGDEDAVRALLADGAPASGPSNYKRETLPGASTPLHIAVHAQHAGIVECLAEKGADLDARDEAGRTPLHYAAARDVVGMLLKLGAAVDVRDNAGETPLDAAVRERRHAAVVALLAKGAQPTQPIAPKLTPRWVRQVNMLGGSTQRVQPNNLRGLQPFTMQYWSRDT</sequence>
<dbReference type="GO" id="GO:0022857">
    <property type="term" value="F:transmembrane transporter activity"/>
    <property type="evidence" value="ECO:0007669"/>
    <property type="project" value="TreeGrafter"/>
</dbReference>
<accession>A0A3S4D7J7</accession>
<evidence type="ECO:0000256" key="7">
    <source>
        <dbReference type="ARBA" id="ARBA00023303"/>
    </source>
</evidence>
<evidence type="ECO:0000256" key="1">
    <source>
        <dbReference type="ARBA" id="ARBA00022448"/>
    </source>
</evidence>
<evidence type="ECO:0000256" key="3">
    <source>
        <dbReference type="ARBA" id="ARBA00022737"/>
    </source>
</evidence>
<keyword evidence="3" id="KW-0677">Repeat</keyword>
<dbReference type="InterPro" id="IPR036770">
    <property type="entry name" value="Ankyrin_rpt-contain_sf"/>
</dbReference>
<evidence type="ECO:0000256" key="6">
    <source>
        <dbReference type="ARBA" id="ARBA00023180"/>
    </source>
</evidence>
<dbReference type="GO" id="GO:1902495">
    <property type="term" value="C:transmembrane transporter complex"/>
    <property type="evidence" value="ECO:0007669"/>
    <property type="project" value="TreeGrafter"/>
</dbReference>
<reference evidence="9 10" key="1">
    <citation type="submission" date="2018-04" db="EMBL/GenBank/DDBJ databases">
        <authorList>
            <person name="Huttner S."/>
            <person name="Dainat J."/>
        </authorList>
    </citation>
    <scope>NUCLEOTIDE SEQUENCE [LARGE SCALE GENOMIC DNA]</scope>
</reference>
<protein>
    <submittedName>
        <fullName evidence="9">Aab5cb00-a0b6-48aa-a3af-9eebd3dc5146</fullName>
    </submittedName>
</protein>
<evidence type="ECO:0000256" key="4">
    <source>
        <dbReference type="ARBA" id="ARBA00023043"/>
    </source>
</evidence>
<dbReference type="InterPro" id="IPR002110">
    <property type="entry name" value="Ankyrin_rpt"/>
</dbReference>
<proteinExistence type="predicted"/>
<dbReference type="AlphaFoldDB" id="A0A3S4D7J7"/>
<dbReference type="Gene3D" id="1.25.40.20">
    <property type="entry name" value="Ankyrin repeat-containing domain"/>
    <property type="match status" value="1"/>
</dbReference>
<dbReference type="Proteomes" id="UP000289323">
    <property type="component" value="Unassembled WGS sequence"/>
</dbReference>
<dbReference type="PROSITE" id="PS50297">
    <property type="entry name" value="ANK_REP_REGION"/>
    <property type="match status" value="1"/>
</dbReference>
<evidence type="ECO:0000256" key="2">
    <source>
        <dbReference type="ARBA" id="ARBA00022606"/>
    </source>
</evidence>
<evidence type="ECO:0000313" key="9">
    <source>
        <dbReference type="EMBL" id="SPQ24883.1"/>
    </source>
</evidence>
<dbReference type="EMBL" id="OUUZ01000013">
    <property type="protein sequence ID" value="SPQ24883.1"/>
    <property type="molecule type" value="Genomic_DNA"/>
</dbReference>
<dbReference type="PROSITE" id="PS50088">
    <property type="entry name" value="ANK_REPEAT"/>
    <property type="match status" value="2"/>
</dbReference>
<evidence type="ECO:0000256" key="8">
    <source>
        <dbReference type="PROSITE-ProRule" id="PRU00023"/>
    </source>
</evidence>
<gene>
    <name evidence="9" type="ORF">TT172_LOCUS7302</name>
</gene>
<dbReference type="Pfam" id="PF12796">
    <property type="entry name" value="Ank_2"/>
    <property type="match status" value="1"/>
</dbReference>
<evidence type="ECO:0000256" key="5">
    <source>
        <dbReference type="ARBA" id="ARBA00023065"/>
    </source>
</evidence>
<dbReference type="SMART" id="SM00248">
    <property type="entry name" value="ANK"/>
    <property type="match status" value="4"/>
</dbReference>
<keyword evidence="6" id="KW-0325">Glycoprotein</keyword>
<feature type="repeat" description="ANK" evidence="8">
    <location>
        <begin position="49"/>
        <end position="81"/>
    </location>
</feature>
<keyword evidence="5" id="KW-0406">Ion transport</keyword>
<keyword evidence="4 8" id="KW-0040">ANK repeat</keyword>
<keyword evidence="7" id="KW-0407">Ion channel</keyword>
<name>A0A3S4D7J7_9PEZI</name>
<dbReference type="PANTHER" id="PTHR47143:SF1">
    <property type="entry name" value="ION_TRANS DOMAIN-CONTAINING PROTEIN"/>
    <property type="match status" value="1"/>
</dbReference>
<feature type="repeat" description="ANK" evidence="8">
    <location>
        <begin position="82"/>
        <end position="111"/>
    </location>
</feature>